<dbReference type="InterPro" id="IPR001761">
    <property type="entry name" value="Peripla_BP/Lac1_sug-bd_dom"/>
</dbReference>
<keyword evidence="7" id="KW-1185">Reference proteome</keyword>
<dbReference type="CDD" id="cd01392">
    <property type="entry name" value="HTH_LacI"/>
    <property type="match status" value="1"/>
</dbReference>
<dbReference type="EMBL" id="FNCY01000007">
    <property type="protein sequence ID" value="SDH66961.1"/>
    <property type="molecule type" value="Genomic_DNA"/>
</dbReference>
<dbReference type="STRING" id="83767.SAMN05660652_02081"/>
<dbReference type="Pfam" id="PF00356">
    <property type="entry name" value="LacI"/>
    <property type="match status" value="1"/>
</dbReference>
<dbReference type="SUPFAM" id="SSF47413">
    <property type="entry name" value="lambda repressor-like DNA-binding domains"/>
    <property type="match status" value="1"/>
</dbReference>
<dbReference type="GO" id="GO:0000976">
    <property type="term" value="F:transcription cis-regulatory region binding"/>
    <property type="evidence" value="ECO:0007669"/>
    <property type="project" value="TreeGrafter"/>
</dbReference>
<dbReference type="PROSITE" id="PS00356">
    <property type="entry name" value="HTH_LACI_1"/>
    <property type="match status" value="1"/>
</dbReference>
<reference evidence="6 7" key="1">
    <citation type="submission" date="2016-10" db="EMBL/GenBank/DDBJ databases">
        <authorList>
            <person name="de Groot N.N."/>
        </authorList>
    </citation>
    <scope>NUCLEOTIDE SEQUENCE [LARGE SCALE GENOMIC DNA]</scope>
    <source>
        <strain evidence="6 7">DSM 5885</strain>
    </source>
</reference>
<dbReference type="Gene3D" id="3.40.50.2300">
    <property type="match status" value="2"/>
</dbReference>
<sequence length="335" mass="36637">MTTLKDVALIAGVSRATVSLVCRGSPLVADKTRKKVEAAMQEAGYVYNRNAANLRSSQTNTVGLIIPDISNPVYAELLSGLEEVLDPLGKVVFVADTNELFERQSHFLQRLLEMRVDGLIISTVSGTPTSVLEPYRRENIPLVQVLRMIDGAPFDYAGINNRLGARQAADHLLQLGHRQIAFLGSLISPSVNRERYMGFCDAIERRGFSPASMPMITCRHTYGAAAQAAKTILADSRETTGLVCFNDIIAFGATLGLYELGLSPGYDVSVVGFDDVEAACNWRPPLTTMSIGARQLGKYAATLLAQRMEQPDLPVRTQFSEAKLQVRESSFPPRK</sequence>
<keyword evidence="1" id="KW-0678">Repressor</keyword>
<dbReference type="GO" id="GO:0003700">
    <property type="term" value="F:DNA-binding transcription factor activity"/>
    <property type="evidence" value="ECO:0007669"/>
    <property type="project" value="TreeGrafter"/>
</dbReference>
<gene>
    <name evidence="6" type="ORF">SAMN05660652_02081</name>
</gene>
<dbReference type="Gene3D" id="1.10.260.40">
    <property type="entry name" value="lambda repressor-like DNA-binding domains"/>
    <property type="match status" value="1"/>
</dbReference>
<dbReference type="OrthoDB" id="269117at2"/>
<keyword evidence="3" id="KW-0238">DNA-binding</keyword>
<dbReference type="InterPro" id="IPR000843">
    <property type="entry name" value="HTH_LacI"/>
</dbReference>
<evidence type="ECO:0000313" key="6">
    <source>
        <dbReference type="EMBL" id="SDH66961.1"/>
    </source>
</evidence>
<evidence type="ECO:0000256" key="4">
    <source>
        <dbReference type="ARBA" id="ARBA00023163"/>
    </source>
</evidence>
<accession>A0A1G8EAS7</accession>
<evidence type="ECO:0000313" key="7">
    <source>
        <dbReference type="Proteomes" id="UP000198607"/>
    </source>
</evidence>
<organism evidence="6 7">
    <name type="scientific">Propionivibrio dicarboxylicus</name>
    <dbReference type="NCBI Taxonomy" id="83767"/>
    <lineage>
        <taxon>Bacteria</taxon>
        <taxon>Pseudomonadati</taxon>
        <taxon>Pseudomonadota</taxon>
        <taxon>Betaproteobacteria</taxon>
        <taxon>Rhodocyclales</taxon>
        <taxon>Rhodocyclaceae</taxon>
        <taxon>Propionivibrio</taxon>
    </lineage>
</organism>
<dbReference type="SMART" id="SM00354">
    <property type="entry name" value="HTH_LACI"/>
    <property type="match status" value="1"/>
</dbReference>
<keyword evidence="2" id="KW-0805">Transcription regulation</keyword>
<dbReference type="PANTHER" id="PTHR30146">
    <property type="entry name" value="LACI-RELATED TRANSCRIPTIONAL REPRESSOR"/>
    <property type="match status" value="1"/>
</dbReference>
<dbReference type="Pfam" id="PF00532">
    <property type="entry name" value="Peripla_BP_1"/>
    <property type="match status" value="1"/>
</dbReference>
<dbReference type="InterPro" id="IPR028082">
    <property type="entry name" value="Peripla_BP_I"/>
</dbReference>
<keyword evidence="4" id="KW-0804">Transcription</keyword>
<dbReference type="RefSeq" id="WP_091937307.1">
    <property type="nucleotide sequence ID" value="NZ_FNCY01000007.1"/>
</dbReference>
<feature type="domain" description="HTH lacI-type" evidence="5">
    <location>
        <begin position="2"/>
        <end position="56"/>
    </location>
</feature>
<evidence type="ECO:0000256" key="2">
    <source>
        <dbReference type="ARBA" id="ARBA00023015"/>
    </source>
</evidence>
<dbReference type="SUPFAM" id="SSF53822">
    <property type="entry name" value="Periplasmic binding protein-like I"/>
    <property type="match status" value="1"/>
</dbReference>
<proteinExistence type="predicted"/>
<dbReference type="Proteomes" id="UP000198607">
    <property type="component" value="Unassembled WGS sequence"/>
</dbReference>
<evidence type="ECO:0000259" key="5">
    <source>
        <dbReference type="PROSITE" id="PS50932"/>
    </source>
</evidence>
<dbReference type="PROSITE" id="PS50932">
    <property type="entry name" value="HTH_LACI_2"/>
    <property type="match status" value="1"/>
</dbReference>
<dbReference type="CDD" id="cd06289">
    <property type="entry name" value="PBP1_MalI-like"/>
    <property type="match status" value="1"/>
</dbReference>
<dbReference type="PANTHER" id="PTHR30146:SF148">
    <property type="entry name" value="HTH-TYPE TRANSCRIPTIONAL REPRESSOR PURR-RELATED"/>
    <property type="match status" value="1"/>
</dbReference>
<evidence type="ECO:0000256" key="3">
    <source>
        <dbReference type="ARBA" id="ARBA00023125"/>
    </source>
</evidence>
<dbReference type="InterPro" id="IPR010982">
    <property type="entry name" value="Lambda_DNA-bd_dom_sf"/>
</dbReference>
<evidence type="ECO:0000256" key="1">
    <source>
        <dbReference type="ARBA" id="ARBA00022491"/>
    </source>
</evidence>
<name>A0A1G8EAS7_9RHOO</name>
<protein>
    <submittedName>
        <fullName evidence="6">Transcriptional regulator, LacI family</fullName>
    </submittedName>
</protein>
<dbReference type="AlphaFoldDB" id="A0A1G8EAS7"/>